<evidence type="ECO:0000256" key="5">
    <source>
        <dbReference type="ARBA" id="ARBA00023242"/>
    </source>
</evidence>
<evidence type="ECO:0000313" key="8">
    <source>
        <dbReference type="EMBL" id="KAF2014440.1"/>
    </source>
</evidence>
<evidence type="ECO:0000259" key="7">
    <source>
        <dbReference type="PROSITE" id="PS50048"/>
    </source>
</evidence>
<dbReference type="CDD" id="cd00067">
    <property type="entry name" value="GAL4"/>
    <property type="match status" value="1"/>
</dbReference>
<dbReference type="PROSITE" id="PS50048">
    <property type="entry name" value="ZN2_CY6_FUNGAL_2"/>
    <property type="match status" value="1"/>
</dbReference>
<dbReference type="SMART" id="SM00066">
    <property type="entry name" value="GAL4"/>
    <property type="match status" value="1"/>
</dbReference>
<feature type="region of interest" description="Disordered" evidence="6">
    <location>
        <begin position="849"/>
        <end position="869"/>
    </location>
</feature>
<dbReference type="CDD" id="cd12148">
    <property type="entry name" value="fungal_TF_MHR"/>
    <property type="match status" value="1"/>
</dbReference>
<proteinExistence type="predicted"/>
<gene>
    <name evidence="8" type="ORF">BU24DRAFT_451484</name>
</gene>
<dbReference type="PANTHER" id="PTHR31845:SF17">
    <property type="entry name" value="ZN(II)2CYS6 TRANSCRIPTION FACTOR (EUROFUNG)"/>
    <property type="match status" value="1"/>
</dbReference>
<keyword evidence="4" id="KW-0804">Transcription</keyword>
<dbReference type="GO" id="GO:0005634">
    <property type="term" value="C:nucleus"/>
    <property type="evidence" value="ECO:0007669"/>
    <property type="project" value="UniProtKB-SubCell"/>
</dbReference>
<feature type="compositionally biased region" description="Polar residues" evidence="6">
    <location>
        <begin position="72"/>
        <end position="89"/>
    </location>
</feature>
<dbReference type="InterPro" id="IPR001138">
    <property type="entry name" value="Zn2Cys6_DnaBD"/>
</dbReference>
<protein>
    <recommendedName>
        <fullName evidence="7">Zn(2)-C6 fungal-type domain-containing protein</fullName>
    </recommendedName>
</protein>
<dbReference type="OrthoDB" id="3794584at2759"/>
<feature type="domain" description="Zn(2)-C6 fungal-type" evidence="7">
    <location>
        <begin position="27"/>
        <end position="59"/>
    </location>
</feature>
<dbReference type="EMBL" id="ML978070">
    <property type="protein sequence ID" value="KAF2014440.1"/>
    <property type="molecule type" value="Genomic_DNA"/>
</dbReference>
<dbReference type="Pfam" id="PF00172">
    <property type="entry name" value="Zn_clus"/>
    <property type="match status" value="1"/>
</dbReference>
<feature type="region of interest" description="Disordered" evidence="6">
    <location>
        <begin position="699"/>
        <end position="725"/>
    </location>
</feature>
<dbReference type="Gene3D" id="4.10.240.10">
    <property type="entry name" value="Zn(2)-C6 fungal-type DNA-binding domain"/>
    <property type="match status" value="1"/>
</dbReference>
<comment type="subcellular location">
    <subcellularLocation>
        <location evidence="1">Nucleus</location>
    </subcellularLocation>
</comment>
<evidence type="ECO:0000256" key="4">
    <source>
        <dbReference type="ARBA" id="ARBA00023163"/>
    </source>
</evidence>
<keyword evidence="2" id="KW-0805">Transcription regulation</keyword>
<dbReference type="Proteomes" id="UP000799778">
    <property type="component" value="Unassembled WGS sequence"/>
</dbReference>
<feature type="compositionally biased region" description="Polar residues" evidence="6">
    <location>
        <begin position="119"/>
        <end position="129"/>
    </location>
</feature>
<dbReference type="PANTHER" id="PTHR31845">
    <property type="entry name" value="FINGER DOMAIN PROTEIN, PUTATIVE-RELATED"/>
    <property type="match status" value="1"/>
</dbReference>
<dbReference type="InterPro" id="IPR051089">
    <property type="entry name" value="prtT"/>
</dbReference>
<dbReference type="AlphaFoldDB" id="A0A6A5XNY7"/>
<feature type="compositionally biased region" description="Basic and acidic residues" evidence="6">
    <location>
        <begin position="703"/>
        <end position="724"/>
    </location>
</feature>
<keyword evidence="5" id="KW-0539">Nucleus</keyword>
<dbReference type="GO" id="GO:0006351">
    <property type="term" value="P:DNA-templated transcription"/>
    <property type="evidence" value="ECO:0007669"/>
    <property type="project" value="InterPro"/>
</dbReference>
<sequence length="917" mass="102983">MERSLKRAWENDIGEGTKETKKRSTIACQACRTAKVKCDVNPYAPPCLRCVAASIPCFLPESRRGRVRGSKNRSTFEQILSNGQGTQSMDARRDAPIERQSTDISVSVSEQVMCNLTESTEPASHNNGSGDLESQETGTITPLDPHNLMKSLDEISSRKSKQLTRRLLHLLGEQFPVCESKEVEVSSEGQGSFQDLLPSITKIAKQGWNLDGGSDSRRSKRPAVLSVADLPSEDARLLDLWTPAALQEMVSETTRYFEYGLQGSKRDVARDLDPLQRSMISFDRAHELFTAYFDMVHPQWSMLNPSLHTLQFVRSRSAMLTTTVLALGSIALATLPDHIDEQIAEAKKLYAHAEKLSLVVYSTGARSIEIVQAQILLSRFGMSSRTRLDEQRWLRSAMIPRMAIEIGLIPRSRDRQHNADSEDAEMQRSNALRTRAFLILNEYRFFSFNGSAPIDLDCFNLNGEEIEEITQLTADHHSVSLPALYQLYLFQNELRKRADSYSGQKQLDTLHLEADLAWISSYIQQWIRQYCSQDASPRSRAHLIHDALSCQLLLSARIVGKLSESANLPTHQRRLLDTALAIFRSALDDPVTIHMNTRGSIFPFAGAIILRFGERRDLVLRLALRLAGDPTRPYVPNFVRNAGSQLLAMLCANQPGSKPQSDDPSLNLPENQHEYNEAEYCPNEQVGNHRLDDARTRTANLTKKSESQDRQTQAEEDESGRRQESLSNEAILNCQMQPEMPAQVVHDINWTTSTSYTPANVSLAATENGSNLFIPDYSLDFPYTPISTEYQRPIFSSQDLNSDYEMLVARTIHPHQSHLQQLPDGQQNLVSEQGYQFHYGMGIFSPDSQPPVLPRDPGEMTAGRESSALGGRTEIISPVNSTCTSSMDNSQGHMNRQEYQRTLFSTIEQLLQLASRS</sequence>
<evidence type="ECO:0000256" key="6">
    <source>
        <dbReference type="SAM" id="MobiDB-lite"/>
    </source>
</evidence>
<keyword evidence="9" id="KW-1185">Reference proteome</keyword>
<dbReference type="RefSeq" id="XP_033382779.1">
    <property type="nucleotide sequence ID" value="XM_033531109.1"/>
</dbReference>
<feature type="region of interest" description="Disordered" evidence="6">
    <location>
        <begin position="119"/>
        <end position="144"/>
    </location>
</feature>
<dbReference type="GeneID" id="54288506"/>
<evidence type="ECO:0000256" key="1">
    <source>
        <dbReference type="ARBA" id="ARBA00004123"/>
    </source>
</evidence>
<dbReference type="GO" id="GO:0008270">
    <property type="term" value="F:zinc ion binding"/>
    <property type="evidence" value="ECO:0007669"/>
    <property type="project" value="InterPro"/>
</dbReference>
<dbReference type="GO" id="GO:0000981">
    <property type="term" value="F:DNA-binding transcription factor activity, RNA polymerase II-specific"/>
    <property type="evidence" value="ECO:0007669"/>
    <property type="project" value="InterPro"/>
</dbReference>
<dbReference type="SUPFAM" id="SSF57701">
    <property type="entry name" value="Zn2/Cys6 DNA-binding domain"/>
    <property type="match status" value="1"/>
</dbReference>
<reference evidence="8" key="1">
    <citation type="journal article" date="2020" name="Stud. Mycol.">
        <title>101 Dothideomycetes genomes: a test case for predicting lifestyles and emergence of pathogens.</title>
        <authorList>
            <person name="Haridas S."/>
            <person name="Albert R."/>
            <person name="Binder M."/>
            <person name="Bloem J."/>
            <person name="Labutti K."/>
            <person name="Salamov A."/>
            <person name="Andreopoulos B."/>
            <person name="Baker S."/>
            <person name="Barry K."/>
            <person name="Bills G."/>
            <person name="Bluhm B."/>
            <person name="Cannon C."/>
            <person name="Castanera R."/>
            <person name="Culley D."/>
            <person name="Daum C."/>
            <person name="Ezra D."/>
            <person name="Gonzalez J."/>
            <person name="Henrissat B."/>
            <person name="Kuo A."/>
            <person name="Liang C."/>
            <person name="Lipzen A."/>
            <person name="Lutzoni F."/>
            <person name="Magnuson J."/>
            <person name="Mondo S."/>
            <person name="Nolan M."/>
            <person name="Ohm R."/>
            <person name="Pangilinan J."/>
            <person name="Park H.-J."/>
            <person name="Ramirez L."/>
            <person name="Alfaro M."/>
            <person name="Sun H."/>
            <person name="Tritt A."/>
            <person name="Yoshinaga Y."/>
            <person name="Zwiers L.-H."/>
            <person name="Turgeon B."/>
            <person name="Goodwin S."/>
            <person name="Spatafora J."/>
            <person name="Crous P."/>
            <person name="Grigoriev I."/>
        </authorList>
    </citation>
    <scope>NUCLEOTIDE SEQUENCE</scope>
    <source>
        <strain evidence="8">CBS 175.79</strain>
    </source>
</reference>
<accession>A0A6A5XNY7</accession>
<feature type="compositionally biased region" description="Basic and acidic residues" evidence="6">
    <location>
        <begin position="90"/>
        <end position="101"/>
    </location>
</feature>
<evidence type="ECO:0000256" key="3">
    <source>
        <dbReference type="ARBA" id="ARBA00023125"/>
    </source>
</evidence>
<feature type="region of interest" description="Disordered" evidence="6">
    <location>
        <begin position="64"/>
        <end position="102"/>
    </location>
</feature>
<evidence type="ECO:0000313" key="9">
    <source>
        <dbReference type="Proteomes" id="UP000799778"/>
    </source>
</evidence>
<keyword evidence="3" id="KW-0238">DNA-binding</keyword>
<organism evidence="8 9">
    <name type="scientific">Aaosphaeria arxii CBS 175.79</name>
    <dbReference type="NCBI Taxonomy" id="1450172"/>
    <lineage>
        <taxon>Eukaryota</taxon>
        <taxon>Fungi</taxon>
        <taxon>Dikarya</taxon>
        <taxon>Ascomycota</taxon>
        <taxon>Pezizomycotina</taxon>
        <taxon>Dothideomycetes</taxon>
        <taxon>Pleosporomycetidae</taxon>
        <taxon>Pleosporales</taxon>
        <taxon>Pleosporales incertae sedis</taxon>
        <taxon>Aaosphaeria</taxon>
    </lineage>
</organism>
<dbReference type="PROSITE" id="PS00463">
    <property type="entry name" value="ZN2_CY6_FUNGAL_1"/>
    <property type="match status" value="1"/>
</dbReference>
<evidence type="ECO:0000256" key="2">
    <source>
        <dbReference type="ARBA" id="ARBA00023015"/>
    </source>
</evidence>
<dbReference type="GO" id="GO:0000976">
    <property type="term" value="F:transcription cis-regulatory region binding"/>
    <property type="evidence" value="ECO:0007669"/>
    <property type="project" value="TreeGrafter"/>
</dbReference>
<name>A0A6A5XNY7_9PLEO</name>
<dbReference type="InterPro" id="IPR036864">
    <property type="entry name" value="Zn2-C6_fun-type_DNA-bd_sf"/>
</dbReference>